<organism evidence="2">
    <name type="scientific">viral metagenome</name>
    <dbReference type="NCBI Taxonomy" id="1070528"/>
    <lineage>
        <taxon>unclassified sequences</taxon>
        <taxon>metagenomes</taxon>
        <taxon>organismal metagenomes</taxon>
    </lineage>
</organism>
<protein>
    <recommendedName>
        <fullName evidence="3">CRISPR-associated protein</fullName>
    </recommendedName>
</protein>
<evidence type="ECO:0000313" key="1">
    <source>
        <dbReference type="EMBL" id="QJA69397.1"/>
    </source>
</evidence>
<evidence type="ECO:0008006" key="3">
    <source>
        <dbReference type="Google" id="ProtNLM"/>
    </source>
</evidence>
<evidence type="ECO:0000313" key="2">
    <source>
        <dbReference type="EMBL" id="QJA88315.1"/>
    </source>
</evidence>
<sequence>MKIAKCSLESSGPYSQSKVIISERGPKELHKDFEKRAWKERTHVNGDGEVFIPPMQFANSIKEAAKYLSISIPGQGQAKYTKNFESGIMVLDPLMLNIQIDDIPSEWLFVPSDGKPGGGKRVWKCFPLIKSWKGVVSYYIIDDIITQDVFDQVLRASGLLIGIGRFRPRNRGYYGRFKVKEISWTEG</sequence>
<proteinExistence type="predicted"/>
<name>A0A6M3L4T1_9ZZZZ</name>
<accession>A0A6M3L4T1</accession>
<dbReference type="AlphaFoldDB" id="A0A6M3L4T1"/>
<gene>
    <name evidence="1" type="ORF">MM415A04630_0007</name>
    <name evidence="2" type="ORF">MM415B02785_0008</name>
</gene>
<reference evidence="2" key="1">
    <citation type="submission" date="2020-03" db="EMBL/GenBank/DDBJ databases">
        <title>The deep terrestrial virosphere.</title>
        <authorList>
            <person name="Holmfeldt K."/>
            <person name="Nilsson E."/>
            <person name="Simone D."/>
            <person name="Lopez-Fernandez M."/>
            <person name="Wu X."/>
            <person name="de Brujin I."/>
            <person name="Lundin D."/>
            <person name="Andersson A."/>
            <person name="Bertilsson S."/>
            <person name="Dopson M."/>
        </authorList>
    </citation>
    <scope>NUCLEOTIDE SEQUENCE</scope>
    <source>
        <strain evidence="1">MM415A04630</strain>
        <strain evidence="2">MM415B02785</strain>
    </source>
</reference>
<dbReference type="EMBL" id="MT142770">
    <property type="protein sequence ID" value="QJA88315.1"/>
    <property type="molecule type" value="Genomic_DNA"/>
</dbReference>
<dbReference type="EMBL" id="MT141702">
    <property type="protein sequence ID" value="QJA69397.1"/>
    <property type="molecule type" value="Genomic_DNA"/>
</dbReference>